<dbReference type="InterPro" id="IPR014782">
    <property type="entry name" value="Peptidase_M1_dom"/>
</dbReference>
<sequence>MKLLEIFRFEVKYQLSRWFTWVYFLIFLGLTTAMMLSFVDNSRNGDYLLNAPIVIGAIVAVATGLLGLIVTAAVAGDAATHDMQEGVEPLLYTSPLSKFTYLGGRFLGAFAVSSLVFTAVPLVLMLARFMPGLEASLFGPFELQPYINAYFLVVLPNTFVTTAILFVVALLSRHSLVSFLTGAFLFMGALTCKELIADHMGEWELAKMLDFSAFTVYAELRQAVPTAELNIKHVGFEKWVILNRGFWLVVVLIMLMLAYFRFHFSHYVGSSWFKSVFKRRTVAAEVPVTAPIAVPQVRGEFSSKIRFFQLLNITWRSLIQNLATWGWLAILGAVVFLLFIGAELLEGPIGVPRYPSTGLVITLYNFFPIKVVLVALISIYVGQVVWRERDARMGDIADATPVPDGLLLTGKFLSVVLMLVLIQVSFMAAGILIQVFSDYNKLEIGLYLRVLLGLQLVDYTLFAAVAMAVHVLVNQKYMGHIIILLTFMYTAFAGEFGVRHNLLIYGASPEWSYSAISGFGATVGPWLLFKLYWAGWALLLAILAKLFWVRGRETSFRDRLQQVFVRPAQSLVLLSAVGALLVVSLGSFVLYNTNVLNKYHTPDELAEQSAEYERRFAKYNNTPQPSLTATSLHTEIFPDEQEAVINGVYTLKNKSRVTIDTVHLATASEVETSAVSFNREAKVVLADKSMRHTIYSLKQPLQPGDSLKVSFKVHRKQKGFTNKGINTAVAENGTFFVAQSWLPTIGYQSSRELDNPITRSVHNLAPKPAIPSLYDKKARHNLVNRERVRFSATVGTSADQIAVAPGKLTRSWTENGRRYFHYTTDSPIRTMQPVFSAKYAVMEDKWKDVQIQIYYHPEHTQNLPRMMQSIKTSLAYFTKTLGPYPHRQIKFVEYNDGGTSATSYPGTIAYTEGFATLNPDADERKFDLAFAVVAHEIAHQWWAHQLIPAAVEGAPVLAESLAWYSALGVVEEAYGTDHLRRLLYVMRSSYLTPRSKADVPLLRATDQFLAYRKGPFAMYMLREYVGEERIDMALRSLLQKYSSGDPPLPTSLDLYRELQAVTPDTLKHLLSDLFVTNTYWEVKTKDAQAQQMSDGKWQVTLEVQARKVKADEAGKVTEVPMQDMVEVGAFLADKDGYLGQEIYLQKHRITSGSQRVRFVVPEKPVVAGIDPHSLLIDTKSYDNTKNVKITEPVKLFGAIQVKPQEQFLHYVVNSYL</sequence>
<dbReference type="EMBL" id="JBHULU010000017">
    <property type="protein sequence ID" value="MFD2514759.1"/>
    <property type="molecule type" value="Genomic_DNA"/>
</dbReference>
<evidence type="ECO:0000313" key="4">
    <source>
        <dbReference type="Proteomes" id="UP001597544"/>
    </source>
</evidence>
<feature type="transmembrane region" description="Helical" evidence="1">
    <location>
        <begin position="51"/>
        <end position="75"/>
    </location>
</feature>
<feature type="domain" description="Peptidase M1 membrane alanine aminopeptidase" evidence="2">
    <location>
        <begin position="873"/>
        <end position="1045"/>
    </location>
</feature>
<feature type="transmembrane region" description="Helical" evidence="1">
    <location>
        <begin position="477"/>
        <end position="498"/>
    </location>
</feature>
<keyword evidence="4" id="KW-1185">Reference proteome</keyword>
<evidence type="ECO:0000313" key="3">
    <source>
        <dbReference type="EMBL" id="MFD2514759.1"/>
    </source>
</evidence>
<dbReference type="InterPro" id="IPR050344">
    <property type="entry name" value="Peptidase_M1_aminopeptidases"/>
</dbReference>
<feature type="transmembrane region" description="Helical" evidence="1">
    <location>
        <begin position="325"/>
        <end position="345"/>
    </location>
</feature>
<feature type="transmembrane region" description="Helical" evidence="1">
    <location>
        <begin position="245"/>
        <end position="264"/>
    </location>
</feature>
<evidence type="ECO:0000259" key="2">
    <source>
        <dbReference type="Pfam" id="PF01433"/>
    </source>
</evidence>
<dbReference type="SUPFAM" id="SSF55486">
    <property type="entry name" value="Metalloproteases ('zincins'), catalytic domain"/>
    <property type="match status" value="1"/>
</dbReference>
<dbReference type="RefSeq" id="WP_377508051.1">
    <property type="nucleotide sequence ID" value="NZ_JBHULU010000017.1"/>
</dbReference>
<comment type="caution">
    <text evidence="3">The sequence shown here is derived from an EMBL/GenBank/DDBJ whole genome shotgun (WGS) entry which is preliminary data.</text>
</comment>
<name>A0ABW5IPR8_9BACT</name>
<organism evidence="3 4">
    <name type="scientific">Pontibacter locisalis</name>
    <dbReference type="NCBI Taxonomy" id="1719035"/>
    <lineage>
        <taxon>Bacteria</taxon>
        <taxon>Pseudomonadati</taxon>
        <taxon>Bacteroidota</taxon>
        <taxon>Cytophagia</taxon>
        <taxon>Cytophagales</taxon>
        <taxon>Hymenobacteraceae</taxon>
        <taxon>Pontibacter</taxon>
    </lineage>
</organism>
<dbReference type="Proteomes" id="UP001597544">
    <property type="component" value="Unassembled WGS sequence"/>
</dbReference>
<gene>
    <name evidence="3" type="ORF">ACFSRY_12865</name>
</gene>
<dbReference type="PANTHER" id="PTHR11533:SF174">
    <property type="entry name" value="PUROMYCIN-SENSITIVE AMINOPEPTIDASE-RELATED"/>
    <property type="match status" value="1"/>
</dbReference>
<feature type="transmembrane region" description="Helical" evidence="1">
    <location>
        <begin position="533"/>
        <end position="550"/>
    </location>
</feature>
<keyword evidence="1" id="KW-0812">Transmembrane</keyword>
<keyword evidence="3" id="KW-0031">Aminopeptidase</keyword>
<dbReference type="GO" id="GO:0004177">
    <property type="term" value="F:aminopeptidase activity"/>
    <property type="evidence" value="ECO:0007669"/>
    <property type="project" value="UniProtKB-KW"/>
</dbReference>
<dbReference type="InterPro" id="IPR027268">
    <property type="entry name" value="Peptidase_M4/M1_CTD_sf"/>
</dbReference>
<feature type="transmembrane region" description="Helical" evidence="1">
    <location>
        <begin position="448"/>
        <end position="471"/>
    </location>
</feature>
<keyword evidence="3" id="KW-0645">Protease</keyword>
<feature type="transmembrane region" description="Helical" evidence="1">
    <location>
        <begin position="412"/>
        <end position="436"/>
    </location>
</feature>
<keyword evidence="1" id="KW-0472">Membrane</keyword>
<feature type="transmembrane region" description="Helical" evidence="1">
    <location>
        <begin position="357"/>
        <end position="381"/>
    </location>
</feature>
<feature type="transmembrane region" description="Helical" evidence="1">
    <location>
        <begin position="106"/>
        <end position="127"/>
    </location>
</feature>
<dbReference type="PANTHER" id="PTHR11533">
    <property type="entry name" value="PROTEASE M1 ZINC METALLOPROTEASE"/>
    <property type="match status" value="1"/>
</dbReference>
<reference evidence="4" key="1">
    <citation type="journal article" date="2019" name="Int. J. Syst. Evol. Microbiol.">
        <title>The Global Catalogue of Microorganisms (GCM) 10K type strain sequencing project: providing services to taxonomists for standard genome sequencing and annotation.</title>
        <authorList>
            <consortium name="The Broad Institute Genomics Platform"/>
            <consortium name="The Broad Institute Genome Sequencing Center for Infectious Disease"/>
            <person name="Wu L."/>
            <person name="Ma J."/>
        </authorList>
    </citation>
    <scope>NUCLEOTIDE SEQUENCE [LARGE SCALE GENOMIC DNA]</scope>
    <source>
        <strain evidence="4">KCTC 42498</strain>
    </source>
</reference>
<feature type="transmembrane region" description="Helical" evidence="1">
    <location>
        <begin position="147"/>
        <end position="171"/>
    </location>
</feature>
<dbReference type="Pfam" id="PF01433">
    <property type="entry name" value="Peptidase_M1"/>
    <property type="match status" value="1"/>
</dbReference>
<keyword evidence="1" id="KW-1133">Transmembrane helix</keyword>
<proteinExistence type="predicted"/>
<feature type="transmembrane region" description="Helical" evidence="1">
    <location>
        <begin position="571"/>
        <end position="591"/>
    </location>
</feature>
<evidence type="ECO:0000256" key="1">
    <source>
        <dbReference type="SAM" id="Phobius"/>
    </source>
</evidence>
<feature type="transmembrane region" description="Helical" evidence="1">
    <location>
        <begin position="21"/>
        <end position="39"/>
    </location>
</feature>
<accession>A0ABW5IPR8</accession>
<protein>
    <submittedName>
        <fullName evidence="3">ABC transporter permease/M1 family aminopeptidase</fullName>
    </submittedName>
</protein>
<dbReference type="Gene3D" id="1.10.390.10">
    <property type="entry name" value="Neutral Protease Domain 2"/>
    <property type="match status" value="1"/>
</dbReference>
<keyword evidence="3" id="KW-0378">Hydrolase</keyword>